<protein>
    <submittedName>
        <fullName evidence="1">Uncharacterized protein</fullName>
    </submittedName>
</protein>
<dbReference type="OrthoDB" id="1205007at2"/>
<sequence length="399" mass="43790">MAVGTEFYQRLTKVIKPEAIPGNIALLEDGAEALLEKLFFADAVIQRSQTGESGFAYLRIITGQELGFAIGGSEGIRLLLNPNPSGGGTSFPISFRYKWEILKYKGNFNFSSFGNTISGVFDVFKDVAQISDAEFLTGVISAFISGNNTIQQFSDRFNVYNSTGYQLNLTNGLNLNDSVLEILVKFEEQEIELFQVIFDVFLGGNISIDSFWENLKLLFKRWLNRIDEDRLLEIIVPSFNFTLESLNAAIEFPEKILKPLDPLIPKSLLTFNIGSLEVDSKTGFHFDSIGSLSFTESEIANSGFTIGFTGAKLDLSKNTNIPEATADGRPNDFMGVYIQDGVIGFPAFWNHDDANSTGQITAHNLLVGTGGISGKSGLPPNLHSFSFHKRKPIQSGLGG</sequence>
<proteinExistence type="predicted"/>
<organism evidence="1 2">
    <name type="scientific">Fluviicola taffensis (strain DSM 16823 / NCIMB 13979 / RW262)</name>
    <dbReference type="NCBI Taxonomy" id="755732"/>
    <lineage>
        <taxon>Bacteria</taxon>
        <taxon>Pseudomonadati</taxon>
        <taxon>Bacteroidota</taxon>
        <taxon>Flavobacteriia</taxon>
        <taxon>Flavobacteriales</taxon>
        <taxon>Crocinitomicaceae</taxon>
        <taxon>Fluviicola</taxon>
    </lineage>
</organism>
<evidence type="ECO:0000313" key="1">
    <source>
        <dbReference type="EMBL" id="AEA42575.1"/>
    </source>
</evidence>
<dbReference type="EMBL" id="CP002542">
    <property type="protein sequence ID" value="AEA42575.1"/>
    <property type="molecule type" value="Genomic_DNA"/>
</dbReference>
<dbReference type="HOGENOM" id="CLU_690290_0_0_10"/>
<dbReference type="STRING" id="755732.Fluta_0570"/>
<dbReference type="Proteomes" id="UP000007463">
    <property type="component" value="Chromosome"/>
</dbReference>
<dbReference type="eggNOG" id="ENOG50322X9">
    <property type="taxonomic scope" value="Bacteria"/>
</dbReference>
<dbReference type="AlphaFoldDB" id="F2IGG9"/>
<reference evidence="1 2" key="1">
    <citation type="journal article" date="2011" name="Stand. Genomic Sci.">
        <title>Complete genome sequence of the gliding freshwater bacterium Fluviicola taffensis type strain (RW262).</title>
        <authorList>
            <person name="Woyke T."/>
            <person name="Chertkov O."/>
            <person name="Lapidus A."/>
            <person name="Nolan M."/>
            <person name="Lucas S."/>
            <person name="Del Rio T.G."/>
            <person name="Tice H."/>
            <person name="Cheng J.F."/>
            <person name="Tapia R."/>
            <person name="Han C."/>
            <person name="Goodwin L."/>
            <person name="Pitluck S."/>
            <person name="Liolios K."/>
            <person name="Pagani I."/>
            <person name="Ivanova N."/>
            <person name="Huntemann M."/>
            <person name="Mavromatis K."/>
            <person name="Mikhailova N."/>
            <person name="Pati A."/>
            <person name="Chen A."/>
            <person name="Palaniappan K."/>
            <person name="Land M."/>
            <person name="Hauser L."/>
            <person name="Brambilla E.M."/>
            <person name="Rohde M."/>
            <person name="Mwirichia R."/>
            <person name="Sikorski J."/>
            <person name="Tindall B.J."/>
            <person name="Goker M."/>
            <person name="Bristow J."/>
            <person name="Eisen J.A."/>
            <person name="Markowitz V."/>
            <person name="Hugenholtz P."/>
            <person name="Klenk H.P."/>
            <person name="Kyrpides N.C."/>
        </authorList>
    </citation>
    <scope>NUCLEOTIDE SEQUENCE [LARGE SCALE GENOMIC DNA]</scope>
    <source>
        <strain evidence="2">DSM 16823 / RW262 / RW262</strain>
    </source>
</reference>
<reference evidence="2" key="2">
    <citation type="submission" date="2011-02" db="EMBL/GenBank/DDBJ databases">
        <title>The complete genome of Fluviicola taffensis DSM 16823.</title>
        <authorList>
            <consortium name="US DOE Joint Genome Institute (JGI-PGF)"/>
            <person name="Lucas S."/>
            <person name="Copeland A."/>
            <person name="Lapidus A."/>
            <person name="Bruce D."/>
            <person name="Goodwin L."/>
            <person name="Pitluck S."/>
            <person name="Kyrpides N."/>
            <person name="Mavromatis K."/>
            <person name="Ivanova N."/>
            <person name="Mikhailova N."/>
            <person name="Pagani I."/>
            <person name="Chertkov O."/>
            <person name="Detter J.C."/>
            <person name="Han C."/>
            <person name="Tapia R."/>
            <person name="Land M."/>
            <person name="Hauser L."/>
            <person name="Markowitz V."/>
            <person name="Cheng J.-F."/>
            <person name="Hugenholtz P."/>
            <person name="Woyke T."/>
            <person name="Wu D."/>
            <person name="Tindall B."/>
            <person name="Pomrenke H.G."/>
            <person name="Brambilla E."/>
            <person name="Klenk H.-P."/>
            <person name="Eisen J.A."/>
        </authorList>
    </citation>
    <scope>NUCLEOTIDE SEQUENCE [LARGE SCALE GENOMIC DNA]</scope>
    <source>
        <strain evidence="2">DSM 16823 / RW262 / RW262</strain>
    </source>
</reference>
<evidence type="ECO:0000313" key="2">
    <source>
        <dbReference type="Proteomes" id="UP000007463"/>
    </source>
</evidence>
<dbReference type="KEGG" id="fte:Fluta_0570"/>
<keyword evidence="2" id="KW-1185">Reference proteome</keyword>
<gene>
    <name evidence="1" type="ordered locus">Fluta_0570</name>
</gene>
<name>F2IGG9_FLUTR</name>
<accession>F2IGG9</accession>
<dbReference type="RefSeq" id="WP_013685348.1">
    <property type="nucleotide sequence ID" value="NC_015321.1"/>
</dbReference>